<dbReference type="GO" id="GO:0045944">
    <property type="term" value="P:positive regulation of transcription by RNA polymerase II"/>
    <property type="evidence" value="ECO:0007669"/>
    <property type="project" value="TreeGrafter"/>
</dbReference>
<dbReference type="GO" id="GO:0000123">
    <property type="term" value="C:histone acetyltransferase complex"/>
    <property type="evidence" value="ECO:0007669"/>
    <property type="project" value="TreeGrafter"/>
</dbReference>
<dbReference type="FunFam" id="1.20.1020.10:FF:000003">
    <property type="entry name" value="Histone acetyltransferase HAC1-like protein"/>
    <property type="match status" value="1"/>
</dbReference>
<evidence type="ECO:0000256" key="9">
    <source>
        <dbReference type="ARBA" id="ARBA00022853"/>
    </source>
</evidence>
<dbReference type="SMART" id="SM00249">
    <property type="entry name" value="PHD"/>
    <property type="match status" value="1"/>
</dbReference>
<keyword evidence="5" id="KW-0479">Metal-binding</keyword>
<feature type="compositionally biased region" description="Low complexity" evidence="17">
    <location>
        <begin position="469"/>
        <end position="508"/>
    </location>
</feature>
<evidence type="ECO:0000256" key="13">
    <source>
        <dbReference type="ARBA" id="ARBA00023242"/>
    </source>
</evidence>
<gene>
    <name evidence="22" type="ORF">KI387_035575</name>
</gene>
<dbReference type="InterPro" id="IPR011011">
    <property type="entry name" value="Znf_FYVE_PHD"/>
</dbReference>
<organism evidence="22 23">
    <name type="scientific">Taxus chinensis</name>
    <name type="common">Chinese yew</name>
    <name type="synonym">Taxus wallichiana var. chinensis</name>
    <dbReference type="NCBI Taxonomy" id="29808"/>
    <lineage>
        <taxon>Eukaryota</taxon>
        <taxon>Viridiplantae</taxon>
        <taxon>Streptophyta</taxon>
        <taxon>Embryophyta</taxon>
        <taxon>Tracheophyta</taxon>
        <taxon>Spermatophyta</taxon>
        <taxon>Pinopsida</taxon>
        <taxon>Pinidae</taxon>
        <taxon>Conifers II</taxon>
        <taxon>Cupressales</taxon>
        <taxon>Taxaceae</taxon>
        <taxon>Taxus</taxon>
    </lineage>
</organism>
<evidence type="ECO:0000259" key="19">
    <source>
        <dbReference type="PROSITE" id="PS50134"/>
    </source>
</evidence>
<evidence type="ECO:0000256" key="7">
    <source>
        <dbReference type="ARBA" id="ARBA00022771"/>
    </source>
</evidence>
<dbReference type="InterPro" id="IPR043145">
    <property type="entry name" value="Znf_ZZ_sf"/>
</dbReference>
<dbReference type="SMART" id="SM01250">
    <property type="entry name" value="KAT11"/>
    <property type="match status" value="1"/>
</dbReference>
<dbReference type="InterPro" id="IPR036529">
    <property type="entry name" value="KIX_dom_sf"/>
</dbReference>
<feature type="non-terminal residue" evidence="22">
    <location>
        <position position="1801"/>
    </location>
</feature>
<reference evidence="22 23" key="1">
    <citation type="journal article" date="2021" name="Nat. Plants">
        <title>The Taxus genome provides insights into paclitaxel biosynthesis.</title>
        <authorList>
            <person name="Xiong X."/>
            <person name="Gou J."/>
            <person name="Liao Q."/>
            <person name="Li Y."/>
            <person name="Zhou Q."/>
            <person name="Bi G."/>
            <person name="Li C."/>
            <person name="Du R."/>
            <person name="Wang X."/>
            <person name="Sun T."/>
            <person name="Guo L."/>
            <person name="Liang H."/>
            <person name="Lu P."/>
            <person name="Wu Y."/>
            <person name="Zhang Z."/>
            <person name="Ro D.K."/>
            <person name="Shang Y."/>
            <person name="Huang S."/>
            <person name="Yan J."/>
        </authorList>
    </citation>
    <scope>NUCLEOTIDE SEQUENCE [LARGE SCALE GENOMIC DNA]</scope>
    <source>
        <strain evidence="22">Ta-2019</strain>
    </source>
</reference>
<evidence type="ECO:0000256" key="1">
    <source>
        <dbReference type="ARBA" id="ARBA00002581"/>
    </source>
</evidence>
<dbReference type="GO" id="GO:0031490">
    <property type="term" value="F:chromatin DNA binding"/>
    <property type="evidence" value="ECO:0007669"/>
    <property type="project" value="TreeGrafter"/>
</dbReference>
<dbReference type="SMART" id="SM00291">
    <property type="entry name" value="ZnF_ZZ"/>
    <property type="match status" value="2"/>
</dbReference>
<dbReference type="PANTHER" id="PTHR13808:SF1">
    <property type="entry name" value="HISTONE ACETYLTRANSFERASE"/>
    <property type="match status" value="1"/>
</dbReference>
<evidence type="ECO:0000313" key="23">
    <source>
        <dbReference type="Proteomes" id="UP000824469"/>
    </source>
</evidence>
<dbReference type="InterPro" id="IPR035898">
    <property type="entry name" value="TAZ_dom_sf"/>
</dbReference>
<keyword evidence="8" id="KW-0862">Zinc</keyword>
<evidence type="ECO:0000256" key="4">
    <source>
        <dbReference type="ARBA" id="ARBA00022679"/>
    </source>
</evidence>
<dbReference type="GO" id="GO:0005667">
    <property type="term" value="C:transcription regulator complex"/>
    <property type="evidence" value="ECO:0007669"/>
    <property type="project" value="TreeGrafter"/>
</dbReference>
<keyword evidence="4" id="KW-0808">Transferase</keyword>
<dbReference type="Pfam" id="PF02135">
    <property type="entry name" value="zf-TAZ"/>
    <property type="match status" value="2"/>
</dbReference>
<accession>A0AA38FPK0</accession>
<dbReference type="InterPro" id="IPR013178">
    <property type="entry name" value="Histone_AcTrfase_Rtt109/CBP"/>
</dbReference>
<comment type="catalytic activity">
    <reaction evidence="15">
        <text>L-lysyl-[protein] + acetyl-CoA = N(6)-acetyl-L-lysyl-[protein] + CoA + H(+)</text>
        <dbReference type="Rhea" id="RHEA:45948"/>
        <dbReference type="Rhea" id="RHEA-COMP:9752"/>
        <dbReference type="Rhea" id="RHEA-COMP:10731"/>
        <dbReference type="ChEBI" id="CHEBI:15378"/>
        <dbReference type="ChEBI" id="CHEBI:29969"/>
        <dbReference type="ChEBI" id="CHEBI:57287"/>
        <dbReference type="ChEBI" id="CHEBI:57288"/>
        <dbReference type="ChEBI" id="CHEBI:61930"/>
        <dbReference type="EC" id="2.3.1.48"/>
    </reaction>
</comment>
<evidence type="ECO:0000256" key="12">
    <source>
        <dbReference type="ARBA" id="ARBA00023163"/>
    </source>
</evidence>
<comment type="caution">
    <text evidence="22">The sequence shown here is derived from an EMBL/GenBank/DDBJ whole genome shotgun (WGS) entry which is preliminary data.</text>
</comment>
<dbReference type="GO" id="GO:0005634">
    <property type="term" value="C:nucleus"/>
    <property type="evidence" value="ECO:0007669"/>
    <property type="project" value="UniProtKB-SubCell"/>
</dbReference>
<dbReference type="Pfam" id="PF08214">
    <property type="entry name" value="HAT_KAT11"/>
    <property type="match status" value="1"/>
</dbReference>
<evidence type="ECO:0000256" key="10">
    <source>
        <dbReference type="ARBA" id="ARBA00023015"/>
    </source>
</evidence>
<evidence type="ECO:0000259" key="21">
    <source>
        <dbReference type="PROSITE" id="PS51727"/>
    </source>
</evidence>
<dbReference type="GO" id="GO:0008270">
    <property type="term" value="F:zinc ion binding"/>
    <property type="evidence" value="ECO:0007669"/>
    <property type="project" value="UniProtKB-KW"/>
</dbReference>
<feature type="domain" description="ZZ-type" evidence="20">
    <location>
        <begin position="1620"/>
        <end position="1678"/>
    </location>
</feature>
<dbReference type="Gene3D" id="1.20.1020.10">
    <property type="entry name" value="TAZ domain"/>
    <property type="match status" value="2"/>
</dbReference>
<dbReference type="Pfam" id="PF00628">
    <property type="entry name" value="PHD"/>
    <property type="match status" value="1"/>
</dbReference>
<keyword evidence="13" id="KW-0539">Nucleus</keyword>
<dbReference type="SUPFAM" id="SSF57903">
    <property type="entry name" value="FYVE/PHD zinc finger"/>
    <property type="match status" value="1"/>
</dbReference>
<feature type="region of interest" description="Disordered" evidence="17">
    <location>
        <begin position="1"/>
        <end position="26"/>
    </location>
</feature>
<dbReference type="SUPFAM" id="SSF57850">
    <property type="entry name" value="RING/U-box"/>
    <property type="match status" value="2"/>
</dbReference>
<feature type="domain" description="TAZ-type" evidence="19">
    <location>
        <begin position="1680"/>
        <end position="1763"/>
    </location>
</feature>
<dbReference type="SMART" id="SM00551">
    <property type="entry name" value="ZnF_TAZ"/>
    <property type="match status" value="2"/>
</dbReference>
<proteinExistence type="predicted"/>
<keyword evidence="12" id="KW-0804">Transcription</keyword>
<evidence type="ECO:0000256" key="8">
    <source>
        <dbReference type="ARBA" id="ARBA00022833"/>
    </source>
</evidence>
<feature type="compositionally biased region" description="Low complexity" evidence="17">
    <location>
        <begin position="449"/>
        <end position="462"/>
    </location>
</feature>
<evidence type="ECO:0000256" key="5">
    <source>
        <dbReference type="ARBA" id="ARBA00022723"/>
    </source>
</evidence>
<keyword evidence="9" id="KW-0156">Chromatin regulator</keyword>
<feature type="domain" description="CBP/p300-type HAT" evidence="21">
    <location>
        <begin position="1184"/>
        <end position="1618"/>
    </location>
</feature>
<evidence type="ECO:0000256" key="15">
    <source>
        <dbReference type="ARBA" id="ARBA00048017"/>
    </source>
</evidence>
<evidence type="ECO:0000256" key="6">
    <source>
        <dbReference type="ARBA" id="ARBA00022737"/>
    </source>
</evidence>
<dbReference type="GO" id="GO:0003713">
    <property type="term" value="F:transcription coactivator activity"/>
    <property type="evidence" value="ECO:0007669"/>
    <property type="project" value="TreeGrafter"/>
</dbReference>
<keyword evidence="7 16" id="KW-0863">Zinc-finger</keyword>
<dbReference type="EC" id="2.3.1.48" evidence="3"/>
<dbReference type="OMA" id="WIHIASC"/>
<dbReference type="PANTHER" id="PTHR13808">
    <property type="entry name" value="CBP/P300-RELATED"/>
    <property type="match status" value="1"/>
</dbReference>
<feature type="domain" description="ZZ-type" evidence="20">
    <location>
        <begin position="1500"/>
        <end position="1563"/>
    </location>
</feature>
<dbReference type="Gene3D" id="3.30.60.90">
    <property type="match status" value="2"/>
</dbReference>
<feature type="compositionally biased region" description="Polar residues" evidence="17">
    <location>
        <begin position="517"/>
        <end position="538"/>
    </location>
</feature>
<name>A0AA38FPK0_TAXCH</name>
<dbReference type="InterPro" id="IPR019787">
    <property type="entry name" value="Znf_PHD-finger"/>
</dbReference>
<dbReference type="Gene3D" id="1.10.246.20">
    <property type="entry name" value="Coactivator CBP, KIX domain"/>
    <property type="match status" value="1"/>
</dbReference>
<evidence type="ECO:0000256" key="2">
    <source>
        <dbReference type="ARBA" id="ARBA00004123"/>
    </source>
</evidence>
<dbReference type="FunFam" id="3.30.60.90:FF:000022">
    <property type="entry name" value="Histone acetyltransferase of the CBP family 12"/>
    <property type="match status" value="1"/>
</dbReference>
<dbReference type="InterPro" id="IPR001965">
    <property type="entry name" value="Znf_PHD"/>
</dbReference>
<dbReference type="PROSITE" id="PS50016">
    <property type="entry name" value="ZF_PHD_2"/>
    <property type="match status" value="1"/>
</dbReference>
<feature type="domain" description="PHD-type" evidence="18">
    <location>
        <begin position="1092"/>
        <end position="1169"/>
    </location>
</feature>
<dbReference type="PROSITE" id="PS50135">
    <property type="entry name" value="ZF_ZZ_2"/>
    <property type="match status" value="2"/>
</dbReference>
<dbReference type="SUPFAM" id="SSF57933">
    <property type="entry name" value="TAZ domain"/>
    <property type="match status" value="2"/>
</dbReference>
<evidence type="ECO:0000256" key="3">
    <source>
        <dbReference type="ARBA" id="ARBA00013184"/>
    </source>
</evidence>
<dbReference type="GO" id="GO:0004402">
    <property type="term" value="F:histone acetyltransferase activity"/>
    <property type="evidence" value="ECO:0007669"/>
    <property type="project" value="InterPro"/>
</dbReference>
<feature type="domain" description="TAZ-type" evidence="19">
    <location>
        <begin position="710"/>
        <end position="791"/>
    </location>
</feature>
<evidence type="ECO:0000256" key="17">
    <source>
        <dbReference type="SAM" id="MobiDB-lite"/>
    </source>
</evidence>
<feature type="region of interest" description="Disordered" evidence="17">
    <location>
        <begin position="434"/>
        <end position="544"/>
    </location>
</feature>
<dbReference type="EMBL" id="JAHRHJ020000007">
    <property type="protein sequence ID" value="KAH9307664.1"/>
    <property type="molecule type" value="Genomic_DNA"/>
</dbReference>
<dbReference type="PROSITE" id="PS50134">
    <property type="entry name" value="ZF_TAZ"/>
    <property type="match status" value="2"/>
</dbReference>
<dbReference type="PROSITE" id="PS51727">
    <property type="entry name" value="CBP_P300_HAT"/>
    <property type="match status" value="1"/>
</dbReference>
<evidence type="ECO:0000259" key="20">
    <source>
        <dbReference type="PROSITE" id="PS50135"/>
    </source>
</evidence>
<keyword evidence="10" id="KW-0805">Transcription regulation</keyword>
<dbReference type="Proteomes" id="UP000824469">
    <property type="component" value="Unassembled WGS sequence"/>
</dbReference>
<protein>
    <recommendedName>
        <fullName evidence="3">histone acetyltransferase</fullName>
        <ecNumber evidence="3">2.3.1.48</ecNumber>
    </recommendedName>
</protein>
<dbReference type="CDD" id="cd15614">
    <property type="entry name" value="PHD_HAC_like"/>
    <property type="match status" value="1"/>
</dbReference>
<evidence type="ECO:0000256" key="16">
    <source>
        <dbReference type="PROSITE-ProRule" id="PRU00228"/>
    </source>
</evidence>
<evidence type="ECO:0000256" key="11">
    <source>
        <dbReference type="ARBA" id="ARBA00023159"/>
    </source>
</evidence>
<sequence length="1801" mass="202311">MQAQAHIPGQVSGEAGGQLPGLIQQNGSSLRSHTSLWRSWHAGSDLHDARARIFNKIVEILDHRRGFLGCEKQLPNVARRLEEGLFKEATSKEEYMDFRTLELRLQAFAKRSQPGSCNQRYIPHSASSMGTVGTMIPTPGMPNTGNGSSKMAATGGDISVMPVSTSNTLISNPSGRGCMLPAGSGSDLMHSNSFMTADSTSNKTVNVLSNSGDNLSSVPGPLNNMLQSQQEVGGMSMGVAKRIMPTRGLQGFRSQMIPTPVIKTPSSGGMGYVNLNYMGTAPPPQITGGNNGRTYRNINGQMGVTMGGINMQQKNSSYGLINGSMNCGIQMAESNQNVINDGTALSNSLASLNASQYSNLQGSSGQNTSQQHRQGLLQSAMTNRMAPLSGDGYAMNAADLAGSENLYGPVSSGVHPVTTSFNGRSLGLQSAKMIPVPGLPSQQQMLPTQRQCQQSQSQQISSPHGLSVLPKGQSLQSKSQKQRYQQQLHPYQQTNPHQQMQHSEQQQHPSVERRDVLQNQPDSMVSRQKQVGTETPQDGASKKELAEQKRFLPSPSQQQQLTVNDQIIQQSEELNDNSSNSQDLNQAQSRKFYKLQVLSSQDQQETQSNNVDNDLAAQDKPEINLLGEHDLQSLEKQHLPQQFSSMIQPQQPSQEELPQVMDKSITQEHQPSLEVLGNSIAATASTATSQSRFGTAGGASGNIQPSVNGEQQKMQYCKQQMWLLFLRHASRCRVPEGQCRTPNCIVGQELWTHVTTCRDTRCLYPRCRGSRKLLVHHQQCQNNCCPVCGPVRQFLIKQRENGYAQSSNLGAIGLVNGVPKSSNVNSTVGTNINLPSSSGTSMLEATQDEQRLIKRRKTEPASPSCAQQEVESVLVSVRSPSEVQALTQMQTQVSQQSEHDSVMMKSDVLSSVKVEPVSVKMEQDVSSQQSSCQKTWELKKDTCRNQLAEHGQIEGKPVKTELAMPFSGNVPMQVMQEPVQVKQETIMDISTPHNLVSEKFGKPKIKGVSLTELFTPEQIREHVIGLQQWGYQSKAKAEKYQATEFQITGETCQLCNVDTITFDPPPIYCSPCGARIKRNALYYLLAAGDTRHCFCIACYSESRGDMVKIDGNAYSKSKLEKKKNIDEIEESWVCCDFCEKWQHQVCALFNGKRNENEQAEYTCPECYTCQIKKSLRKPLPQSAVLGAKDLPRTCLSDHIEHRLFRRLKEERQERAKALDKNSEEVPGAEALVVRVVSSVDKILEVKQRFLDMFRHENYPSEFPYKSKVLLLFQKIEGVEVCLFGMYVQEFGSECSHPNQRRIYLSYLDSVKYFRPDVKTITGEALRTFVYHEILIGYLEYSKNRGLTSCYIWACPPLKGEDYILYCHPETQKTPKSDKLREWYLTMLRKATKEGIVANVTNMFDSFFVSPGERKVKVTAARLPYFDGDYWPGAAEEMIFQFHREEADGRKHPKNKKYATKRSLKAAAQAEVASDTSKDTLLMKKLGDSIHPMKEDFIMVHLQHACTHCCFFIVSGMRWFCKQCKDFQLCHECYEAQQKVDERERHPINGWEKHTLFPIEVTNVPVDTKDKDDIMESEFFDTRQAFLSLCQGNHYQYDTLRRAKHSSMMVLYHLHNPTAPAFVSTCNICQRDIETGQGWRCEVCPDYDLCNACYQKDDLVKHPHRLTAHPSIADRDAQNQEARQHRVLQLRKMLDLLIHASRCLSPQCAYQNCRKVKGLFRHGMNCKKRAAQGCNLCKKMWYILQLHARACKESECRVPRCKDLKQHIRRSQNQMESRRRADVMEMMRNRAAEIARDTNSSH</sequence>
<comment type="function">
    <text evidence="1">Acetyltransferase enzyme. Acetylates histones, giving a specific tag for transcriptional activation.</text>
</comment>
<dbReference type="Pfam" id="PF00569">
    <property type="entry name" value="ZZ"/>
    <property type="match status" value="1"/>
</dbReference>
<evidence type="ECO:0000259" key="18">
    <source>
        <dbReference type="PROSITE" id="PS50016"/>
    </source>
</evidence>
<dbReference type="InterPro" id="IPR000197">
    <property type="entry name" value="Znf_TAZ"/>
</dbReference>
<evidence type="ECO:0000313" key="22">
    <source>
        <dbReference type="EMBL" id="KAH9307664.1"/>
    </source>
</evidence>
<comment type="subcellular location">
    <subcellularLocation>
        <location evidence="2">Nucleus</location>
    </subcellularLocation>
</comment>
<dbReference type="InterPro" id="IPR013083">
    <property type="entry name" value="Znf_RING/FYVE/PHD"/>
</dbReference>
<evidence type="ECO:0000256" key="14">
    <source>
        <dbReference type="ARBA" id="ARBA00023315"/>
    </source>
</evidence>
<dbReference type="Gene3D" id="3.30.40.10">
    <property type="entry name" value="Zinc/RING finger domain, C3HC4 (zinc finger)"/>
    <property type="match status" value="1"/>
</dbReference>
<dbReference type="PROSITE" id="PS01357">
    <property type="entry name" value="ZF_ZZ_1"/>
    <property type="match status" value="1"/>
</dbReference>
<keyword evidence="14" id="KW-0012">Acyltransferase</keyword>
<keyword evidence="23" id="KW-1185">Reference proteome</keyword>
<keyword evidence="11" id="KW-0010">Activator</keyword>
<dbReference type="InterPro" id="IPR000433">
    <property type="entry name" value="Znf_ZZ"/>
</dbReference>
<dbReference type="InterPro" id="IPR031162">
    <property type="entry name" value="CBP_P300_HAT"/>
</dbReference>
<keyword evidence="6" id="KW-0677">Repeat</keyword>